<dbReference type="GO" id="GO:0016020">
    <property type="term" value="C:membrane"/>
    <property type="evidence" value="ECO:0007669"/>
    <property type="project" value="UniProtKB-SubCell"/>
</dbReference>
<feature type="domain" description="P-type ATPase A" evidence="7">
    <location>
        <begin position="96"/>
        <end position="192"/>
    </location>
</feature>
<dbReference type="SUPFAM" id="SSF81653">
    <property type="entry name" value="Calcium ATPase, transduction domain A"/>
    <property type="match status" value="1"/>
</dbReference>
<dbReference type="InterPro" id="IPR036412">
    <property type="entry name" value="HAD-like_sf"/>
</dbReference>
<evidence type="ECO:0000256" key="5">
    <source>
        <dbReference type="ARBA" id="ARBA00023136"/>
    </source>
</evidence>
<dbReference type="InterPro" id="IPR018303">
    <property type="entry name" value="ATPase_P-typ_P_site"/>
</dbReference>
<dbReference type="PANTHER" id="PTHR42861">
    <property type="entry name" value="CALCIUM-TRANSPORTING ATPASE"/>
    <property type="match status" value="1"/>
</dbReference>
<dbReference type="NCBIfam" id="TIGR01494">
    <property type="entry name" value="ATPase_P-type"/>
    <property type="match status" value="2"/>
</dbReference>
<dbReference type="Gene3D" id="2.70.150.10">
    <property type="entry name" value="Calcium-transporting ATPase, cytoplasmic transduction domain A"/>
    <property type="match status" value="1"/>
</dbReference>
<dbReference type="InterPro" id="IPR001757">
    <property type="entry name" value="P_typ_ATPase"/>
</dbReference>
<dbReference type="EMBL" id="CP046123">
    <property type="protein sequence ID" value="QGN30775.1"/>
    <property type="molecule type" value="Genomic_DNA"/>
</dbReference>
<feature type="transmembrane region" description="Helical" evidence="6">
    <location>
        <begin position="685"/>
        <end position="703"/>
    </location>
</feature>
<dbReference type="RefSeq" id="WP_010750001.1">
    <property type="nucleotide sequence ID" value="NZ_CABGIF010000015.1"/>
</dbReference>
<dbReference type="SFLD" id="SFLDS00003">
    <property type="entry name" value="Haloacid_Dehalogenase"/>
    <property type="match status" value="1"/>
</dbReference>
<name>A0ABD6Z2X9_ENTCA</name>
<dbReference type="Gene3D" id="3.40.50.1000">
    <property type="entry name" value="HAD superfamily/HAD-like"/>
    <property type="match status" value="1"/>
</dbReference>
<dbReference type="Pfam" id="PF00122">
    <property type="entry name" value="E1-E2_ATPase"/>
    <property type="match status" value="1"/>
</dbReference>
<evidence type="ECO:0000259" key="7">
    <source>
        <dbReference type="Pfam" id="PF00122"/>
    </source>
</evidence>
<dbReference type="Proteomes" id="UP000422837">
    <property type="component" value="Chromosome"/>
</dbReference>
<evidence type="ECO:0000256" key="4">
    <source>
        <dbReference type="ARBA" id="ARBA00022989"/>
    </source>
</evidence>
<dbReference type="PRINTS" id="PR00119">
    <property type="entry name" value="CATATPASE"/>
</dbReference>
<keyword evidence="4 6" id="KW-1133">Transmembrane helix</keyword>
<dbReference type="AlphaFoldDB" id="A0ABD6Z2X9"/>
<evidence type="ECO:0000256" key="6">
    <source>
        <dbReference type="SAM" id="Phobius"/>
    </source>
</evidence>
<feature type="transmembrane region" description="Helical" evidence="6">
    <location>
        <begin position="214"/>
        <end position="232"/>
    </location>
</feature>
<feature type="transmembrane region" description="Helical" evidence="6">
    <location>
        <begin position="710"/>
        <end position="731"/>
    </location>
</feature>
<dbReference type="SUPFAM" id="SSF81665">
    <property type="entry name" value="Calcium ATPase, transmembrane domain M"/>
    <property type="match status" value="1"/>
</dbReference>
<organism evidence="8 9">
    <name type="scientific">Enterococcus casseliflavus</name>
    <name type="common">Enterococcus flavescens</name>
    <dbReference type="NCBI Taxonomy" id="37734"/>
    <lineage>
        <taxon>Bacteria</taxon>
        <taxon>Bacillati</taxon>
        <taxon>Bacillota</taxon>
        <taxon>Bacilli</taxon>
        <taxon>Lactobacillales</taxon>
        <taxon>Enterococcaceae</taxon>
        <taxon>Enterococcus</taxon>
    </lineage>
</organism>
<comment type="subcellular location">
    <subcellularLocation>
        <location evidence="1">Membrane</location>
        <topology evidence="1">Multi-pass membrane protein</topology>
    </subcellularLocation>
</comment>
<dbReference type="PROSITE" id="PS00154">
    <property type="entry name" value="ATPASE_E1_E2"/>
    <property type="match status" value="1"/>
</dbReference>
<dbReference type="PRINTS" id="PR00120">
    <property type="entry name" value="HATPASE"/>
</dbReference>
<dbReference type="InterPro" id="IPR023299">
    <property type="entry name" value="ATPase_P-typ_cyto_dom_N"/>
</dbReference>
<feature type="transmembrane region" description="Helical" evidence="6">
    <location>
        <begin position="252"/>
        <end position="273"/>
    </location>
</feature>
<feature type="transmembrane region" description="Helical" evidence="6">
    <location>
        <begin position="743"/>
        <end position="762"/>
    </location>
</feature>
<evidence type="ECO:0000313" key="8">
    <source>
        <dbReference type="EMBL" id="QGN30775.1"/>
    </source>
</evidence>
<accession>A0ABD6Z2X9</accession>
<dbReference type="InterPro" id="IPR008250">
    <property type="entry name" value="ATPase_P-typ_transduc_dom_A_sf"/>
</dbReference>
<sequence>MTQLPTGLTAAEVAKKTQEGLHNDYETKTSKSTAAIIKDNLLTLFNFLNLLIGVFLFAVGAYSNMFYLAIIFVNITIGISQELHARNLVKKLSLVSPQTVRVIRDSQTHEISAKELVLEDSVILGAGDQIPADMTVLSGLVEVNEAMLTGEADLVVKEAGASLLSGSFIVSGEVTGKVIHVGAENYAAKLSNEAKVHKPIRSELLASIRSVSKFTSYVIVPLGVILFFQAFMMRDAGIKESVVVSAAALLGMLPKGLVLLISIALTTGVIKLAKKRILVQDMYAVETLAHVDTLCLDKTGTLTEGHMVLESIVPLQADSDPNMLLGNYLAASTDNNLTMQALRQGCPELTDHQPIEVAAFSSQRKWGAVAFEHLGNVYLGAPEKVAGSAALPQVKEAQEAGLRVLILAVETDPKAPASFDPSNAQAVAVLILSDIIRQNAEETLAYLADQGIDLKVISGDNPIAVAAIAHRAGLANADQAIDLSTLTTEAEVREAATRYTVFGRVTPEQKKLLVQELKANHRTVAMTGDGVNDVLALREADVSIAMAAGDSAARQIANFVLLDSDFTTLPDVLFEGRRVVNNVTKASGIFFIKTIYSFLLSLVCILTSSAFPFLPIQITLIDLAIEGYPSFFLSFEENKAPIKGRYLPTVLLNALPNALLVLVNYFAIRFLQTDYGWSQFDTTTLLYYLLIGISCIAVIRACLPLNPLRLFLAITTTVGIYVAAMLFHGLLEVGFLTAVTLPYFLGMMALNICLYVGLSFLTKRFSAKVLVKQS</sequence>
<protein>
    <submittedName>
        <fullName evidence="8">HAD-IC family P-type ATPase</fullName>
    </submittedName>
</protein>
<feature type="transmembrane region" description="Helical" evidence="6">
    <location>
        <begin position="614"/>
        <end position="634"/>
    </location>
</feature>
<evidence type="ECO:0000256" key="2">
    <source>
        <dbReference type="ARBA" id="ARBA00022692"/>
    </source>
</evidence>
<dbReference type="SFLD" id="SFLDF00027">
    <property type="entry name" value="p-type_atpase"/>
    <property type="match status" value="1"/>
</dbReference>
<keyword evidence="5 6" id="KW-0472">Membrane</keyword>
<dbReference type="InterPro" id="IPR059000">
    <property type="entry name" value="ATPase_P-type_domA"/>
</dbReference>
<dbReference type="InterPro" id="IPR044492">
    <property type="entry name" value="P_typ_ATPase_HD_dom"/>
</dbReference>
<gene>
    <name evidence="8" type="ORF">GFU50_15125</name>
</gene>
<evidence type="ECO:0000256" key="1">
    <source>
        <dbReference type="ARBA" id="ARBA00004141"/>
    </source>
</evidence>
<feature type="transmembrane region" description="Helical" evidence="6">
    <location>
        <begin position="586"/>
        <end position="608"/>
    </location>
</feature>
<keyword evidence="3" id="KW-1278">Translocase</keyword>
<dbReference type="InterPro" id="IPR023298">
    <property type="entry name" value="ATPase_P-typ_TM_dom_sf"/>
</dbReference>
<dbReference type="InterPro" id="IPR023214">
    <property type="entry name" value="HAD_sf"/>
</dbReference>
<keyword evidence="2 6" id="KW-0812">Transmembrane</keyword>
<feature type="transmembrane region" description="Helical" evidence="6">
    <location>
        <begin position="646"/>
        <end position="665"/>
    </location>
</feature>
<proteinExistence type="predicted"/>
<reference evidence="8 9" key="1">
    <citation type="submission" date="2019-11" db="EMBL/GenBank/DDBJ databases">
        <title>Detection and genome characteristic of a blood enterococcus casselifavus isolate from Zhengzhou,china.</title>
        <authorList>
            <person name="Wen P."/>
        </authorList>
    </citation>
    <scope>NUCLEOTIDE SEQUENCE [LARGE SCALE GENOMIC DNA]</scope>
    <source>
        <strain evidence="8 9">EC291</strain>
    </source>
</reference>
<evidence type="ECO:0000256" key="3">
    <source>
        <dbReference type="ARBA" id="ARBA00022967"/>
    </source>
</evidence>
<evidence type="ECO:0000313" key="9">
    <source>
        <dbReference type="Proteomes" id="UP000422837"/>
    </source>
</evidence>
<dbReference type="SUPFAM" id="SSF56784">
    <property type="entry name" value="HAD-like"/>
    <property type="match status" value="1"/>
</dbReference>
<dbReference type="Pfam" id="PF00702">
    <property type="entry name" value="Hydrolase"/>
    <property type="match status" value="1"/>
</dbReference>
<dbReference type="Gene3D" id="1.20.1110.10">
    <property type="entry name" value="Calcium-transporting ATPase, transmembrane domain"/>
    <property type="match status" value="1"/>
</dbReference>
<dbReference type="SFLD" id="SFLDG00002">
    <property type="entry name" value="C1.7:_P-type_atpase_like"/>
    <property type="match status" value="1"/>
</dbReference>
<dbReference type="Gene3D" id="3.40.1110.10">
    <property type="entry name" value="Calcium-transporting ATPase, cytoplasmic domain N"/>
    <property type="match status" value="1"/>
</dbReference>